<accession>X0WN92</accession>
<proteinExistence type="predicted"/>
<comment type="caution">
    <text evidence="1">The sequence shown here is derived from an EMBL/GenBank/DDBJ whole genome shotgun (WGS) entry which is preliminary data.</text>
</comment>
<sequence>PYVGTIYAINSNQAVSLMDRAKPYKYLYNVFMRRALLSAARDKGIIPEMDMARVPEGWTPGMWFMYAEQNGYFVVDSFKEGTKGLSTGKLVSNMGQVGNRTYDLRNGDAVIMNLNAAKLAKEEMAEVIGITPQRMGDIGNRETLGGVEHSIQRSSFVTEEWFALHDNTKIRVMELLLEVAQEAWRGEKRRFEHIDDGLASTVFEIDGNELADSEFGIYLSDSSSDGQLVQTIQQLAHAAMQNDQANLPDLIGVMQE</sequence>
<protein>
    <submittedName>
        <fullName evidence="1">Uncharacterized protein</fullName>
    </submittedName>
</protein>
<name>X0WN92_9ZZZZ</name>
<feature type="non-terminal residue" evidence="1">
    <location>
        <position position="1"/>
    </location>
</feature>
<reference evidence="1" key="1">
    <citation type="journal article" date="2014" name="Front. Microbiol.">
        <title>High frequency of phylogenetically diverse reductive dehalogenase-homologous genes in deep subseafloor sedimentary metagenomes.</title>
        <authorList>
            <person name="Kawai M."/>
            <person name="Futagami T."/>
            <person name="Toyoda A."/>
            <person name="Takaki Y."/>
            <person name="Nishi S."/>
            <person name="Hori S."/>
            <person name="Arai W."/>
            <person name="Tsubouchi T."/>
            <person name="Morono Y."/>
            <person name="Uchiyama I."/>
            <person name="Ito T."/>
            <person name="Fujiyama A."/>
            <person name="Inagaki F."/>
            <person name="Takami H."/>
        </authorList>
    </citation>
    <scope>NUCLEOTIDE SEQUENCE</scope>
    <source>
        <strain evidence="1">Expedition CK06-06</strain>
    </source>
</reference>
<dbReference type="EMBL" id="BARS01037512">
    <property type="protein sequence ID" value="GAG14176.1"/>
    <property type="molecule type" value="Genomic_DNA"/>
</dbReference>
<gene>
    <name evidence="1" type="ORF">S01H1_57518</name>
</gene>
<feature type="non-terminal residue" evidence="1">
    <location>
        <position position="256"/>
    </location>
</feature>
<evidence type="ECO:0000313" key="1">
    <source>
        <dbReference type="EMBL" id="GAG14176.1"/>
    </source>
</evidence>
<organism evidence="1">
    <name type="scientific">marine sediment metagenome</name>
    <dbReference type="NCBI Taxonomy" id="412755"/>
    <lineage>
        <taxon>unclassified sequences</taxon>
        <taxon>metagenomes</taxon>
        <taxon>ecological metagenomes</taxon>
    </lineage>
</organism>
<dbReference type="AlphaFoldDB" id="X0WN92"/>